<accession>A0A443SPQ0</accession>
<dbReference type="PANTHER" id="PTHR46497">
    <property type="entry name" value="THIOREDOXIN DOMAIN-CONTAINING PROTEIN 11"/>
    <property type="match status" value="1"/>
</dbReference>
<dbReference type="CDD" id="cd02995">
    <property type="entry name" value="PDI_a_PDI_a'_C"/>
    <property type="match status" value="1"/>
</dbReference>
<sequence length="1017" mass="115942">MDSNSRRRRRVHRSPNRCESESDKQLRDTSALEENCFQNGDHHTKEVVHDSEAPREECLEPSTVPVFACELQNGDNHVQSKADSSSVLQSRIIRVMRRRFKELIVIVFLSVTVFAAVKSSSLKTQKAAPPSKFFNDPSSLVTDYEFGSLTELSNRALNSDVSFIMYYAPWDADSIRFKKEYEIVAKHYTDEVFFAAINCWWPEGECVKQFNIKRFPVLVANVRNAGDVEYNGPSLASYIIPFIDNLLNPVIHLLNDGDLLDLRSKHDAVVVGYFDFNQFSEPQGYNQYFTASVKSLMLDPWRRVQFTVITSRQLAHKLSMNSHSSITLYLWNSTSVFTGNIKNVETLVNWIYGSLGQENRTQVEWITPTGIKSLSLSTILTQSSTFILFTPRSLILDISPYFDVLREVAFDYFNCDKSPTIRSIIHRSILRRHLMEEKLMDLEEKCHELSNPQTYNPAALAWNTAAQIEGDTCCHSQIVHWRPHGKPADKKCYCTSCIHISLAKCPGGCKRFNCLATASRYLSTFNPSDVNSTASYCNEIRSNYQPKFTPYYRVVTSCSGKTPEDDGYRLSGGEDSMYSTTYGASGLSSSVHQHRDEKVERMIQNFEEQYCKRLHLGLNYSDLNFPDSGEGSDGVTVGSQSWRSNFTGLACHTNRTLKFIAMDSILFPSFAENLGIDVFNETHATVAVIVESKNENIYLLNHELASSTATTSTINKRVIYEFIKNYTNTNLRRFLKSSFSNRISSSESCMSEVGDQGVVCVPEVTSSNFEEIVLDSRRDVLLMYYAPWCGFCTSVAHIYLSVAKYFFGVQEILFARINGDTNALPFEYTVDMYPSLIFFPAKRKAESVTFPSKSRITTSSLLKFVLDNAQTIVKWKMSLVLCNRQCLLKNLAAYSTQVRSLQRSVQSDMLKIRFVRQETSEIEMKSMQAQGVTEFINYLINSIKTKRRKLRLMSKLQDLLKKRLKNFNDTPHDLFESMLNTNTKEVKNDDLSKKAKKKKNKKSNSEIGKKTAHKDEL</sequence>
<dbReference type="Pfam" id="PF00085">
    <property type="entry name" value="Thioredoxin"/>
    <property type="match status" value="1"/>
</dbReference>
<dbReference type="PANTHER" id="PTHR46497:SF1">
    <property type="entry name" value="THIOREDOXIN DOMAIN-CONTAINING PROTEIN 11"/>
    <property type="match status" value="1"/>
</dbReference>
<dbReference type="Gene3D" id="3.40.30.10">
    <property type="entry name" value="Glutaredoxin"/>
    <property type="match status" value="3"/>
</dbReference>
<comment type="caution">
    <text evidence="4">The sequence shown here is derived from an EMBL/GenBank/DDBJ whole genome shotgun (WGS) entry which is preliminary data.</text>
</comment>
<dbReference type="AlphaFoldDB" id="A0A443SPQ0"/>
<dbReference type="Proteomes" id="UP000288716">
    <property type="component" value="Unassembled WGS sequence"/>
</dbReference>
<evidence type="ECO:0000259" key="3">
    <source>
        <dbReference type="Pfam" id="PF00085"/>
    </source>
</evidence>
<keyword evidence="4" id="KW-0413">Isomerase</keyword>
<evidence type="ECO:0000313" key="5">
    <source>
        <dbReference type="Proteomes" id="UP000288716"/>
    </source>
</evidence>
<dbReference type="InterPro" id="IPR036249">
    <property type="entry name" value="Thioredoxin-like_sf"/>
</dbReference>
<feature type="region of interest" description="Disordered" evidence="1">
    <location>
        <begin position="1"/>
        <end position="26"/>
    </location>
</feature>
<dbReference type="InterPro" id="IPR013766">
    <property type="entry name" value="Thioredoxin_domain"/>
</dbReference>
<keyword evidence="2" id="KW-0812">Transmembrane</keyword>
<keyword evidence="5" id="KW-1185">Reference proteome</keyword>
<feature type="compositionally biased region" description="Basic and acidic residues" evidence="1">
    <location>
        <begin position="1003"/>
        <end position="1017"/>
    </location>
</feature>
<gene>
    <name evidence="4" type="ORF">B4U80_05733</name>
</gene>
<feature type="compositionally biased region" description="Basic and acidic residues" evidence="1">
    <location>
        <begin position="16"/>
        <end position="26"/>
    </location>
</feature>
<feature type="domain" description="Thioredoxin" evidence="3">
    <location>
        <begin position="763"/>
        <end position="849"/>
    </location>
</feature>
<proteinExistence type="predicted"/>
<evidence type="ECO:0000313" key="4">
    <source>
        <dbReference type="EMBL" id="RWS29465.1"/>
    </source>
</evidence>
<evidence type="ECO:0000256" key="2">
    <source>
        <dbReference type="SAM" id="Phobius"/>
    </source>
</evidence>
<organism evidence="4 5">
    <name type="scientific">Leptotrombidium deliense</name>
    <dbReference type="NCBI Taxonomy" id="299467"/>
    <lineage>
        <taxon>Eukaryota</taxon>
        <taxon>Metazoa</taxon>
        <taxon>Ecdysozoa</taxon>
        <taxon>Arthropoda</taxon>
        <taxon>Chelicerata</taxon>
        <taxon>Arachnida</taxon>
        <taxon>Acari</taxon>
        <taxon>Acariformes</taxon>
        <taxon>Trombidiformes</taxon>
        <taxon>Prostigmata</taxon>
        <taxon>Anystina</taxon>
        <taxon>Parasitengona</taxon>
        <taxon>Trombiculoidea</taxon>
        <taxon>Trombiculidae</taxon>
        <taxon>Leptotrombidium</taxon>
    </lineage>
</organism>
<keyword evidence="2" id="KW-1133">Transmembrane helix</keyword>
<dbReference type="SUPFAM" id="SSF52833">
    <property type="entry name" value="Thioredoxin-like"/>
    <property type="match status" value="2"/>
</dbReference>
<name>A0A443SPQ0_9ACAR</name>
<dbReference type="InterPro" id="IPR052792">
    <property type="entry name" value="Thioredoxin_dom-contain_11"/>
</dbReference>
<dbReference type="EMBL" id="NCKV01000904">
    <property type="protein sequence ID" value="RWS29465.1"/>
    <property type="molecule type" value="Genomic_DNA"/>
</dbReference>
<dbReference type="VEuPathDB" id="VectorBase:LDEU002577"/>
<reference evidence="4 5" key="1">
    <citation type="journal article" date="2018" name="Gigascience">
        <title>Genomes of trombidid mites reveal novel predicted allergens and laterally-transferred genes associated with secondary metabolism.</title>
        <authorList>
            <person name="Dong X."/>
            <person name="Chaisiri K."/>
            <person name="Xia D."/>
            <person name="Armstrong S.D."/>
            <person name="Fang Y."/>
            <person name="Donnelly M.J."/>
            <person name="Kadowaki T."/>
            <person name="McGarry J.W."/>
            <person name="Darby A.C."/>
            <person name="Makepeace B.L."/>
        </authorList>
    </citation>
    <scope>NUCLEOTIDE SEQUENCE [LARGE SCALE GENOMIC DNA]</scope>
    <source>
        <strain evidence="4">UoL-UT</strain>
    </source>
</reference>
<feature type="transmembrane region" description="Helical" evidence="2">
    <location>
        <begin position="100"/>
        <end position="117"/>
    </location>
</feature>
<dbReference type="GO" id="GO:0016853">
    <property type="term" value="F:isomerase activity"/>
    <property type="evidence" value="ECO:0007669"/>
    <property type="project" value="UniProtKB-KW"/>
</dbReference>
<evidence type="ECO:0000256" key="1">
    <source>
        <dbReference type="SAM" id="MobiDB-lite"/>
    </source>
</evidence>
<dbReference type="STRING" id="299467.A0A443SPQ0"/>
<feature type="region of interest" description="Disordered" evidence="1">
    <location>
        <begin position="985"/>
        <end position="1017"/>
    </location>
</feature>
<keyword evidence="2" id="KW-0472">Membrane</keyword>
<feature type="compositionally biased region" description="Basic residues" evidence="1">
    <location>
        <begin position="1"/>
        <end position="15"/>
    </location>
</feature>
<protein>
    <submittedName>
        <fullName evidence="4">Disulfide isomerase-like protein</fullName>
    </submittedName>
</protein>
<dbReference type="OrthoDB" id="1910803at2759"/>